<dbReference type="AlphaFoldDB" id="A0A120I959"/>
<dbReference type="EMBL" id="PKGY01000004">
    <property type="protein sequence ID" value="PKZ21153.1"/>
    <property type="molecule type" value="Genomic_DNA"/>
</dbReference>
<dbReference type="PANTHER" id="PTHR37955">
    <property type="entry name" value="TELLURITE RESISTANCE PROTEIN TEHA"/>
    <property type="match status" value="1"/>
</dbReference>
<feature type="transmembrane region" description="Helical" evidence="5">
    <location>
        <begin position="65"/>
        <end position="86"/>
    </location>
</feature>
<dbReference type="EMBL" id="CP014160">
    <property type="protein sequence ID" value="AMB93896.1"/>
    <property type="molecule type" value="Genomic_DNA"/>
</dbReference>
<feature type="transmembrane region" description="Helical" evidence="5">
    <location>
        <begin position="98"/>
        <end position="116"/>
    </location>
</feature>
<reference evidence="8" key="2">
    <citation type="submission" date="2016-01" db="EMBL/GenBank/DDBJ databases">
        <title>Six Aerococcus type strain genome sequencing and assembly using PacBio and Illumina Hiseq.</title>
        <authorList>
            <person name="Carkaci D."/>
            <person name="Dargis R."/>
            <person name="Nielsen X.C."/>
            <person name="Skovgaard O."/>
            <person name="Fuursted K."/>
            <person name="Christensen J.J."/>
        </authorList>
    </citation>
    <scope>NUCLEOTIDE SEQUENCE [LARGE SCALE GENOMIC DNA]</scope>
    <source>
        <strain evidence="8">CCUG43001</strain>
    </source>
</reference>
<protein>
    <submittedName>
        <fullName evidence="7">C4-dicarboxylate ABC transporter</fullName>
    </submittedName>
</protein>
<name>A0A120I959_9LACT</name>
<accession>A0A120I959</accession>
<keyword evidence="8" id="KW-1185">Reference proteome</keyword>
<dbReference type="GeneID" id="92903147"/>
<evidence type="ECO:0000256" key="4">
    <source>
        <dbReference type="ARBA" id="ARBA00023136"/>
    </source>
</evidence>
<dbReference type="InterPro" id="IPR038665">
    <property type="entry name" value="Voltage-dep_anion_channel_sf"/>
</dbReference>
<dbReference type="Gene3D" id="1.50.10.150">
    <property type="entry name" value="Voltage-dependent anion channel"/>
    <property type="match status" value="1"/>
</dbReference>
<evidence type="ECO:0000313" key="6">
    <source>
        <dbReference type="EMBL" id="AMB93896.1"/>
    </source>
</evidence>
<dbReference type="GO" id="GO:0005886">
    <property type="term" value="C:plasma membrane"/>
    <property type="evidence" value="ECO:0007669"/>
    <property type="project" value="TreeGrafter"/>
</dbReference>
<evidence type="ECO:0000313" key="9">
    <source>
        <dbReference type="Proteomes" id="UP000234239"/>
    </source>
</evidence>
<sequence>MTYLKRQPFAMSGLILALATSGNLLQSYSQSLRLILGGLALVLWLTYTLNLLVNYATFKKEMQDPLPASVFPTYAMAIIILTTYLRPLLGLPPGLAEGIWYLALAFNLYLSIRYAFRYLPQRQIQQVFPSWGVVFVGFVVASVTAPVYGNLLLGQILFYLGLLGGILVMPFMLYRVYVLHDLSQPAQLTTAILCAPFSLLVAAYVSSFPHPSHLLLALLLLVAQGLYVSILVQLPRLLALGFFSTSAALTFPLVISALSLKLALPVLTCQLGAASLLVHLETFIAVAILVDVTYGYLKDIFHSRESARA</sequence>
<feature type="transmembrane region" description="Helical" evidence="5">
    <location>
        <begin position="155"/>
        <end position="174"/>
    </location>
</feature>
<dbReference type="InterPro" id="IPR004695">
    <property type="entry name" value="SLAC1/Mae1/Ssu1/TehA"/>
</dbReference>
<proteinExistence type="predicted"/>
<dbReference type="PANTHER" id="PTHR37955:SF1">
    <property type="entry name" value="DEP DOMAIN-CONTAINING PROTEIN"/>
    <property type="match status" value="1"/>
</dbReference>
<evidence type="ECO:0000256" key="1">
    <source>
        <dbReference type="ARBA" id="ARBA00004141"/>
    </source>
</evidence>
<feature type="transmembrane region" description="Helical" evidence="5">
    <location>
        <begin position="212"/>
        <end position="230"/>
    </location>
</feature>
<organism evidence="6 8">
    <name type="scientific">Aerococcus sanguinicola</name>
    <dbReference type="NCBI Taxonomy" id="119206"/>
    <lineage>
        <taxon>Bacteria</taxon>
        <taxon>Bacillati</taxon>
        <taxon>Bacillota</taxon>
        <taxon>Bacilli</taxon>
        <taxon>Lactobacillales</taxon>
        <taxon>Aerococcaceae</taxon>
        <taxon>Aerococcus</taxon>
    </lineage>
</organism>
<keyword evidence="2 5" id="KW-0812">Transmembrane</keyword>
<feature type="transmembrane region" description="Helical" evidence="5">
    <location>
        <begin position="276"/>
        <end position="297"/>
    </location>
</feature>
<evidence type="ECO:0000256" key="3">
    <source>
        <dbReference type="ARBA" id="ARBA00022989"/>
    </source>
</evidence>
<dbReference type="Proteomes" id="UP000234239">
    <property type="component" value="Unassembled WGS sequence"/>
</dbReference>
<evidence type="ECO:0000256" key="2">
    <source>
        <dbReference type="ARBA" id="ARBA00022692"/>
    </source>
</evidence>
<keyword evidence="3 5" id="KW-1133">Transmembrane helix</keyword>
<evidence type="ECO:0000313" key="8">
    <source>
        <dbReference type="Proteomes" id="UP000069912"/>
    </source>
</evidence>
<dbReference type="RefSeq" id="WP_067973253.1">
    <property type="nucleotide sequence ID" value="NZ_CAJHLP010000004.1"/>
</dbReference>
<feature type="transmembrane region" description="Helical" evidence="5">
    <location>
        <begin position="237"/>
        <end position="264"/>
    </location>
</feature>
<feature type="transmembrane region" description="Helical" evidence="5">
    <location>
        <begin position="186"/>
        <end position="206"/>
    </location>
</feature>
<dbReference type="CDD" id="cd09325">
    <property type="entry name" value="TDT_C4-dicarb_trans"/>
    <property type="match status" value="1"/>
</dbReference>
<evidence type="ECO:0000256" key="5">
    <source>
        <dbReference type="SAM" id="Phobius"/>
    </source>
</evidence>
<dbReference type="Proteomes" id="UP000069912">
    <property type="component" value="Chromosome"/>
</dbReference>
<gene>
    <name evidence="6" type="ORF">AWM72_03560</name>
    <name evidence="7" type="ORF">CYJ28_08170</name>
</gene>
<feature type="transmembrane region" description="Helical" evidence="5">
    <location>
        <begin position="128"/>
        <end position="149"/>
    </location>
</feature>
<dbReference type="OrthoDB" id="309023at2"/>
<evidence type="ECO:0000313" key="7">
    <source>
        <dbReference type="EMBL" id="PKZ21153.1"/>
    </source>
</evidence>
<feature type="transmembrane region" description="Helical" evidence="5">
    <location>
        <begin position="34"/>
        <end position="53"/>
    </location>
</feature>
<reference evidence="6 8" key="1">
    <citation type="journal article" date="2016" name="Genome Announc.">
        <title>Complete Genome Sequences of Aerococcus christensenii CCUG 28831T, Aerococcus sanguinicola CCUG 43001T, Aerococcus urinae CCUG 36881T, Aerococcus urinaeequi CCUG 28094T, Aerococcus urinaehominis CCUG 42038 BT, and Aerococcus viridans CCUG 4311T.</title>
        <authorList>
            <person name="Carkaci D."/>
            <person name="Dargis R."/>
            <person name="Nielsen X.C."/>
            <person name="Skovgaard O."/>
            <person name="Fuursted K."/>
            <person name="Christensen J.J."/>
        </authorList>
    </citation>
    <scope>NUCLEOTIDE SEQUENCE [LARGE SCALE GENOMIC DNA]</scope>
    <source>
        <strain evidence="6 8">CCUG43001</strain>
    </source>
</reference>
<dbReference type="KEGG" id="asan:AWM72_03560"/>
<dbReference type="GO" id="GO:0046583">
    <property type="term" value="F:monoatomic cation efflux transmembrane transporter activity"/>
    <property type="evidence" value="ECO:0007669"/>
    <property type="project" value="TreeGrafter"/>
</dbReference>
<reference evidence="7 9" key="3">
    <citation type="submission" date="2017-12" db="EMBL/GenBank/DDBJ databases">
        <title>Phylogenetic diversity of female urinary microbiome.</title>
        <authorList>
            <person name="Thomas-White K."/>
            <person name="Wolfe A.J."/>
        </authorList>
    </citation>
    <scope>NUCLEOTIDE SEQUENCE [LARGE SCALE GENOMIC DNA]</scope>
    <source>
        <strain evidence="7 9">UMB0139</strain>
    </source>
</reference>
<comment type="subcellular location">
    <subcellularLocation>
        <location evidence="1">Membrane</location>
        <topology evidence="1">Multi-pass membrane protein</topology>
    </subcellularLocation>
</comment>
<keyword evidence="4 5" id="KW-0472">Membrane</keyword>
<dbReference type="InterPro" id="IPR052951">
    <property type="entry name" value="Tellurite_res_ion_channel"/>
</dbReference>
<dbReference type="Pfam" id="PF03595">
    <property type="entry name" value="SLAC1"/>
    <property type="match status" value="1"/>
</dbReference>